<dbReference type="EMBL" id="AOIK01000038">
    <property type="protein sequence ID" value="ELY84280.1"/>
    <property type="molecule type" value="Genomic_DNA"/>
</dbReference>
<dbReference type="Proteomes" id="UP000011511">
    <property type="component" value="Unassembled WGS sequence"/>
</dbReference>
<keyword evidence="2" id="KW-1185">Reference proteome</keyword>
<sequence>MIAASWASDTLNFWAAEDNADDAGPMVPRGVPTELEDDDSRRRALAGARVILGALAELGGDVVLDTVALLGAAIEADSACESGRYAAGIRTSATECIASLRERRDRLYDLRRDHGRGRTGL</sequence>
<gene>
    <name evidence="1" type="ORF">C485_15889</name>
</gene>
<name>L9ZCS3_NATA2</name>
<dbReference type="PATRIC" id="fig|1227494.3.peg.3200"/>
<proteinExistence type="predicted"/>
<protein>
    <submittedName>
        <fullName evidence="1">Uncharacterized protein</fullName>
    </submittedName>
</protein>
<dbReference type="AlphaFoldDB" id="L9ZCS3"/>
<organism evidence="1 2">
    <name type="scientific">Natrinema altunense (strain JCM 12890 / CGMCC 1.3731 / AJ2)</name>
    <dbReference type="NCBI Taxonomy" id="1227494"/>
    <lineage>
        <taxon>Archaea</taxon>
        <taxon>Methanobacteriati</taxon>
        <taxon>Methanobacteriota</taxon>
        <taxon>Stenosarchaea group</taxon>
        <taxon>Halobacteria</taxon>
        <taxon>Halobacteriales</taxon>
        <taxon>Natrialbaceae</taxon>
        <taxon>Natrinema</taxon>
    </lineage>
</organism>
<evidence type="ECO:0000313" key="1">
    <source>
        <dbReference type="EMBL" id="ELY84280.1"/>
    </source>
</evidence>
<reference evidence="1 2" key="1">
    <citation type="journal article" date="2014" name="PLoS Genet.">
        <title>Phylogenetically driven sequencing of extremely halophilic archaea reveals strategies for static and dynamic osmo-response.</title>
        <authorList>
            <person name="Becker E.A."/>
            <person name="Seitzer P.M."/>
            <person name="Tritt A."/>
            <person name="Larsen D."/>
            <person name="Krusor M."/>
            <person name="Yao A.I."/>
            <person name="Wu D."/>
            <person name="Madern D."/>
            <person name="Eisen J.A."/>
            <person name="Darling A.E."/>
            <person name="Facciotti M.T."/>
        </authorList>
    </citation>
    <scope>NUCLEOTIDE SEQUENCE [LARGE SCALE GENOMIC DNA]</scope>
    <source>
        <strain evidence="1 2">JCM 12890</strain>
    </source>
</reference>
<comment type="caution">
    <text evidence="1">The sequence shown here is derived from an EMBL/GenBank/DDBJ whole genome shotgun (WGS) entry which is preliminary data.</text>
</comment>
<evidence type="ECO:0000313" key="2">
    <source>
        <dbReference type="Proteomes" id="UP000011511"/>
    </source>
</evidence>
<accession>L9ZCS3</accession>